<organism evidence="1 2">
    <name type="scientific">Juglans regia</name>
    <name type="common">English walnut</name>
    <dbReference type="NCBI Taxonomy" id="51240"/>
    <lineage>
        <taxon>Eukaryota</taxon>
        <taxon>Viridiplantae</taxon>
        <taxon>Streptophyta</taxon>
        <taxon>Embryophyta</taxon>
        <taxon>Tracheophyta</taxon>
        <taxon>Spermatophyta</taxon>
        <taxon>Magnoliopsida</taxon>
        <taxon>eudicotyledons</taxon>
        <taxon>Gunneridae</taxon>
        <taxon>Pentapetalae</taxon>
        <taxon>rosids</taxon>
        <taxon>fabids</taxon>
        <taxon>Fagales</taxon>
        <taxon>Juglandaceae</taxon>
        <taxon>Juglans</taxon>
    </lineage>
</organism>
<dbReference type="PANTHER" id="PTHR11804">
    <property type="entry name" value="PROTEASE M3 THIMET OLIGOPEPTIDASE-RELATED"/>
    <property type="match status" value="1"/>
</dbReference>
<dbReference type="PANTHER" id="PTHR11804:SF79">
    <property type="entry name" value="MITOCHONDRIAL INTERMEDIATE PEPTIDASE"/>
    <property type="match status" value="1"/>
</dbReference>
<reference evidence="1" key="2">
    <citation type="submission" date="2020-03" db="EMBL/GenBank/DDBJ databases">
        <title>Walnut 2.0.</title>
        <authorList>
            <person name="Marrano A."/>
            <person name="Britton M."/>
            <person name="Zimin A.V."/>
            <person name="Zaini P.A."/>
            <person name="Workman R."/>
            <person name="Puiu D."/>
            <person name="Bianco L."/>
            <person name="Allen B.J."/>
            <person name="Troggio M."/>
            <person name="Leslie C.A."/>
            <person name="Timp W."/>
            <person name="Dendekar A."/>
            <person name="Salzberg S.L."/>
            <person name="Neale D.B."/>
        </authorList>
    </citation>
    <scope>NUCLEOTIDE SEQUENCE</scope>
    <source>
        <tissue evidence="1">Leaves</tissue>
    </source>
</reference>
<dbReference type="SUPFAM" id="SSF55486">
    <property type="entry name" value="Metalloproteases ('zincins'), catalytic domain"/>
    <property type="match status" value="1"/>
</dbReference>
<dbReference type="Gramene" id="Jr10_07770_p1">
    <property type="protein sequence ID" value="cds.Jr10_07770_p1"/>
    <property type="gene ID" value="Jr10_07770"/>
</dbReference>
<dbReference type="GO" id="GO:0004222">
    <property type="term" value="F:metalloendopeptidase activity"/>
    <property type="evidence" value="ECO:0007669"/>
    <property type="project" value="InterPro"/>
</dbReference>
<name>A0A833UH06_JUGRE</name>
<evidence type="ECO:0000313" key="2">
    <source>
        <dbReference type="Proteomes" id="UP000619265"/>
    </source>
</evidence>
<sequence>MWSLICRAARTLRPKHLLGSRSSDPSCTRHYRTSVVAPQTGASTGLYGFDHLKSPKGFQRFVDDAIERSGELVAYISSMPSSAKIIRAMDEISDTVCSVVDSAELCRNTHPDREFTEEANKAAMRINEYLHVSISIPIMFFMMRSEKLSKRIICSQKKLKGQPITYVLTLRGVESISLLIN</sequence>
<dbReference type="EMBL" id="LIHL02000010">
    <property type="protein sequence ID" value="KAF5457713.1"/>
    <property type="molecule type" value="Genomic_DNA"/>
</dbReference>
<gene>
    <name evidence="1" type="ORF">F2P56_021795</name>
</gene>
<dbReference type="GO" id="GO:0006508">
    <property type="term" value="P:proteolysis"/>
    <property type="evidence" value="ECO:0007669"/>
    <property type="project" value="InterPro"/>
</dbReference>
<dbReference type="InterPro" id="IPR045090">
    <property type="entry name" value="Pept_M3A_M3B"/>
</dbReference>
<evidence type="ECO:0000313" key="1">
    <source>
        <dbReference type="EMBL" id="KAF5457713.1"/>
    </source>
</evidence>
<dbReference type="AlphaFoldDB" id="A0A833UH06"/>
<accession>A0A833UH06</accession>
<dbReference type="Proteomes" id="UP000619265">
    <property type="component" value="Unassembled WGS sequence"/>
</dbReference>
<evidence type="ECO:0008006" key="3">
    <source>
        <dbReference type="Google" id="ProtNLM"/>
    </source>
</evidence>
<comment type="caution">
    <text evidence="1">The sequence shown here is derived from an EMBL/GenBank/DDBJ whole genome shotgun (WGS) entry which is preliminary data.</text>
</comment>
<proteinExistence type="predicted"/>
<protein>
    <recommendedName>
        <fullName evidence="3">Mitochondrial intermediate peptidase, mitochondrial</fullName>
    </recommendedName>
</protein>
<reference evidence="1" key="1">
    <citation type="submission" date="2015-10" db="EMBL/GenBank/DDBJ databases">
        <authorList>
            <person name="Martinez-Garcia P.J."/>
            <person name="Crepeau M.W."/>
            <person name="Puiu D."/>
            <person name="Gonzalez-Ibeas D."/>
            <person name="Whalen J."/>
            <person name="Stevens K."/>
            <person name="Paul R."/>
            <person name="Butterfield T."/>
            <person name="Britton M."/>
            <person name="Reagan R."/>
            <person name="Chakraborty S."/>
            <person name="Walawage S.L."/>
            <person name="Vasquez-Gross H.A."/>
            <person name="Cardeno C."/>
            <person name="Famula R."/>
            <person name="Pratt K."/>
            <person name="Kuruganti S."/>
            <person name="Aradhya M.K."/>
            <person name="Leslie C.A."/>
            <person name="Dandekar A.M."/>
            <person name="Salzberg S.L."/>
            <person name="Wegrzyn J.L."/>
            <person name="Langley C.H."/>
            <person name="Neale D.B."/>
        </authorList>
    </citation>
    <scope>NUCLEOTIDE SEQUENCE</scope>
    <source>
        <tissue evidence="1">Leaves</tissue>
    </source>
</reference>